<dbReference type="RefSeq" id="WP_109693482.1">
    <property type="nucleotide sequence ID" value="NZ_QGDD01000003.1"/>
</dbReference>
<evidence type="ECO:0000256" key="1">
    <source>
        <dbReference type="SAM" id="MobiDB-lite"/>
    </source>
</evidence>
<dbReference type="OrthoDB" id="5144031at2"/>
<dbReference type="Gene3D" id="3.40.50.300">
    <property type="entry name" value="P-loop containing nucleotide triphosphate hydrolases"/>
    <property type="match status" value="1"/>
</dbReference>
<sequence>MTRVVHLHIGAPKTGTTYIQTRLGRNTRTLADHGVHFPSTTRLARPELSQFRAALDLTEQDWGGAPGHADGAWDALMRRVRRLDGNVVISHEILAPAKSRMIERAMKDLAGSEVHIVYSARDLARQLAAAWQESVKQGRAWTFRKFLRRSRMGKPFMMQAFDIPDVLSSWGVAVPPERIHLVVVPARRRNGDVAADGEDTLWTRMCRALAIDPAWAPLDSDAVNASLGVAETQVLRRLNQELGRQVAREGEYDELLRRMVADGTLFHHRSAPVTLRPDNYDWVEERTERSLEWIAASGIDVIGDVDELRPQRPDPDERWHNPDRVRKRAITRAAIGALSSMTAEAARRPDPHGLAARATREIKRRLEP</sequence>
<dbReference type="AlphaFoldDB" id="A0A316TFU0"/>
<feature type="compositionally biased region" description="Basic and acidic residues" evidence="1">
    <location>
        <begin position="358"/>
        <end position="368"/>
    </location>
</feature>
<proteinExistence type="predicted"/>
<comment type="caution">
    <text evidence="2">The sequence shown here is derived from an EMBL/GenBank/DDBJ whole genome shotgun (WGS) entry which is preliminary data.</text>
</comment>
<evidence type="ECO:0000313" key="2">
    <source>
        <dbReference type="EMBL" id="PWN03393.1"/>
    </source>
</evidence>
<evidence type="ECO:0008006" key="4">
    <source>
        <dbReference type="Google" id="ProtNLM"/>
    </source>
</evidence>
<dbReference type="EMBL" id="QGDD01000003">
    <property type="protein sequence ID" value="PWN03393.1"/>
    <property type="molecule type" value="Genomic_DNA"/>
</dbReference>
<name>A0A316TFU0_9ACTN</name>
<reference evidence="2 3" key="1">
    <citation type="submission" date="2018-05" db="EMBL/GenBank/DDBJ databases">
        <title>Nocardioides silvaticus genome.</title>
        <authorList>
            <person name="Li C."/>
            <person name="Wang G."/>
        </authorList>
    </citation>
    <scope>NUCLEOTIDE SEQUENCE [LARGE SCALE GENOMIC DNA]</scope>
    <source>
        <strain evidence="2 3">CCTCC AB 2018079</strain>
    </source>
</reference>
<dbReference type="InterPro" id="IPR027417">
    <property type="entry name" value="P-loop_NTPase"/>
</dbReference>
<dbReference type="SUPFAM" id="SSF52540">
    <property type="entry name" value="P-loop containing nucleoside triphosphate hydrolases"/>
    <property type="match status" value="1"/>
</dbReference>
<keyword evidence="3" id="KW-1185">Reference proteome</keyword>
<gene>
    <name evidence="2" type="ORF">DJ010_09840</name>
</gene>
<accession>A0A316TFU0</accession>
<dbReference type="Proteomes" id="UP000245507">
    <property type="component" value="Unassembled WGS sequence"/>
</dbReference>
<evidence type="ECO:0000313" key="3">
    <source>
        <dbReference type="Proteomes" id="UP000245507"/>
    </source>
</evidence>
<protein>
    <recommendedName>
        <fullName evidence="4">Sulfotransferase family protein</fullName>
    </recommendedName>
</protein>
<feature type="region of interest" description="Disordered" evidence="1">
    <location>
        <begin position="340"/>
        <end position="368"/>
    </location>
</feature>
<organism evidence="2 3">
    <name type="scientific">Nocardioides silvaticus</name>
    <dbReference type="NCBI Taxonomy" id="2201891"/>
    <lineage>
        <taxon>Bacteria</taxon>
        <taxon>Bacillati</taxon>
        <taxon>Actinomycetota</taxon>
        <taxon>Actinomycetes</taxon>
        <taxon>Propionibacteriales</taxon>
        <taxon>Nocardioidaceae</taxon>
        <taxon>Nocardioides</taxon>
    </lineage>
</organism>